<gene>
    <name evidence="1" type="ORF">L1F29_15330</name>
</gene>
<keyword evidence="2" id="KW-1185">Reference proteome</keyword>
<dbReference type="CDD" id="cd05403">
    <property type="entry name" value="NT_KNTase_like"/>
    <property type="match status" value="1"/>
</dbReference>
<organism evidence="1 2">
    <name type="scientific">Paenibacillus spongiae</name>
    <dbReference type="NCBI Taxonomy" id="2909671"/>
    <lineage>
        <taxon>Bacteria</taxon>
        <taxon>Bacillati</taxon>
        <taxon>Bacillota</taxon>
        <taxon>Bacilli</taxon>
        <taxon>Bacillales</taxon>
        <taxon>Paenibacillaceae</taxon>
        <taxon>Paenibacillus</taxon>
    </lineage>
</organism>
<accession>A0ABY5SGL3</accession>
<sequence length="223" mass="26125">MLIDRKVKEVLDDYIKIEIEQHSSLEAIILCGSQATGMATAHSDIDLCYIGQFPSFKRVNSTYKDYDVQIMIAPWTWYEEVIRSFERKGNIGTITTMLAAGICLWSKRTLTSKWKELQDEAKRYYEAGPTPAAPEELIRMKRKIIELWNNYKDAHDEWSSIWLRNTLVQDCIEAHFIIQNWWAVKPKYLIRTLRERDPVLAVNLQECLGSNRESNVRRFAIMC</sequence>
<dbReference type="Gene3D" id="3.30.460.10">
    <property type="entry name" value="Beta Polymerase, domain 2"/>
    <property type="match status" value="1"/>
</dbReference>
<dbReference type="SUPFAM" id="SSF81301">
    <property type="entry name" value="Nucleotidyltransferase"/>
    <property type="match status" value="1"/>
</dbReference>
<evidence type="ECO:0000313" key="2">
    <source>
        <dbReference type="Proteomes" id="UP001057877"/>
    </source>
</evidence>
<dbReference type="Proteomes" id="UP001057877">
    <property type="component" value="Chromosome"/>
</dbReference>
<dbReference type="InterPro" id="IPR043519">
    <property type="entry name" value="NT_sf"/>
</dbReference>
<reference evidence="1" key="1">
    <citation type="submission" date="2022-01" db="EMBL/GenBank/DDBJ databases">
        <title>Paenibacillus spongiae sp. nov., isolated from marine sponge.</title>
        <authorList>
            <person name="Li Z."/>
            <person name="Zhang M."/>
        </authorList>
    </citation>
    <scope>NUCLEOTIDE SEQUENCE</scope>
    <source>
        <strain evidence="1">PHS-Z3</strain>
    </source>
</reference>
<proteinExistence type="predicted"/>
<protein>
    <submittedName>
        <fullName evidence="1">Nucleotidyltransferase domain-containing protein</fullName>
    </submittedName>
</protein>
<evidence type="ECO:0000313" key="1">
    <source>
        <dbReference type="EMBL" id="UVI33122.1"/>
    </source>
</evidence>
<dbReference type="EMBL" id="CP091430">
    <property type="protein sequence ID" value="UVI33122.1"/>
    <property type="molecule type" value="Genomic_DNA"/>
</dbReference>
<name>A0ABY5SGL3_9BACL</name>
<dbReference type="RefSeq" id="WP_258389175.1">
    <property type="nucleotide sequence ID" value="NZ_CP091430.1"/>
</dbReference>